<keyword evidence="1" id="KW-1133">Transmembrane helix</keyword>
<feature type="transmembrane region" description="Helical" evidence="1">
    <location>
        <begin position="188"/>
        <end position="207"/>
    </location>
</feature>
<dbReference type="PANTHER" id="PTHR32251:SF17">
    <property type="entry name" value="STEROID 5-ALPHA REDUCTASE C-TERMINAL DOMAIN-CONTAINING PROTEIN"/>
    <property type="match status" value="1"/>
</dbReference>
<dbReference type="GO" id="GO:0016020">
    <property type="term" value="C:membrane"/>
    <property type="evidence" value="ECO:0007669"/>
    <property type="project" value="TreeGrafter"/>
</dbReference>
<dbReference type="EMBL" id="JAAMOW010000010">
    <property type="protein sequence ID" value="NGY06737.1"/>
    <property type="molecule type" value="Genomic_DNA"/>
</dbReference>
<feature type="transmembrane region" description="Helical" evidence="1">
    <location>
        <begin position="31"/>
        <end position="52"/>
    </location>
</feature>
<dbReference type="Gene3D" id="1.20.120.1630">
    <property type="match status" value="1"/>
</dbReference>
<evidence type="ECO:0000313" key="2">
    <source>
        <dbReference type="EMBL" id="NGY06737.1"/>
    </source>
</evidence>
<comment type="caution">
    <text evidence="2">The sequence shown here is derived from an EMBL/GenBank/DDBJ whole genome shotgun (WGS) entry which is preliminary data.</text>
</comment>
<dbReference type="AlphaFoldDB" id="A0A6M2BY38"/>
<keyword evidence="1" id="KW-0472">Membrane</keyword>
<feature type="transmembrane region" description="Helical" evidence="1">
    <location>
        <begin position="6"/>
        <end position="24"/>
    </location>
</feature>
<gene>
    <name evidence="2" type="ORF">G7Y85_18335</name>
</gene>
<keyword evidence="3" id="KW-1185">Reference proteome</keyword>
<dbReference type="Pfam" id="PF06966">
    <property type="entry name" value="DUF1295"/>
    <property type="match status" value="1"/>
</dbReference>
<feature type="transmembrane region" description="Helical" evidence="1">
    <location>
        <begin position="137"/>
        <end position="157"/>
    </location>
</feature>
<name>A0A6M2BY38_9GAMM</name>
<dbReference type="InterPro" id="IPR010721">
    <property type="entry name" value="UstE-like"/>
</dbReference>
<protein>
    <submittedName>
        <fullName evidence="2">DUF1295 domain-containing protein</fullName>
    </submittedName>
</protein>
<proteinExistence type="predicted"/>
<reference evidence="2 3" key="1">
    <citation type="journal article" date="2014" name="Int. J. Syst. Evol. Microbiol.">
        <title>Solimonas terrae sp. nov., isolated from soil.</title>
        <authorList>
            <person name="Kim S.J."/>
            <person name="Moon J.Y."/>
            <person name="Weon H.Y."/>
            <person name="Ahn J.H."/>
            <person name="Chen W.M."/>
            <person name="Kwon S.W."/>
        </authorList>
    </citation>
    <scope>NUCLEOTIDE SEQUENCE [LARGE SCALE GENOMIC DNA]</scope>
    <source>
        <strain evidence="2 3">KIS83-12</strain>
    </source>
</reference>
<dbReference type="Proteomes" id="UP000472676">
    <property type="component" value="Unassembled WGS sequence"/>
</dbReference>
<feature type="transmembrane region" description="Helical" evidence="1">
    <location>
        <begin position="100"/>
        <end position="125"/>
    </location>
</feature>
<evidence type="ECO:0000256" key="1">
    <source>
        <dbReference type="SAM" id="Phobius"/>
    </source>
</evidence>
<dbReference type="PROSITE" id="PS50244">
    <property type="entry name" value="S5A_REDUCTASE"/>
    <property type="match status" value="1"/>
</dbReference>
<accession>A0A6M2BY38</accession>
<dbReference type="PANTHER" id="PTHR32251">
    <property type="entry name" value="3-OXO-5-ALPHA-STEROID 4-DEHYDROGENASE"/>
    <property type="match status" value="1"/>
</dbReference>
<organism evidence="2 3">
    <name type="scientific">Solimonas terrae</name>
    <dbReference type="NCBI Taxonomy" id="1396819"/>
    <lineage>
        <taxon>Bacteria</taxon>
        <taxon>Pseudomonadati</taxon>
        <taxon>Pseudomonadota</taxon>
        <taxon>Gammaproteobacteria</taxon>
        <taxon>Nevskiales</taxon>
        <taxon>Nevskiaceae</taxon>
        <taxon>Solimonas</taxon>
    </lineage>
</organism>
<keyword evidence="1" id="KW-0812">Transmembrane</keyword>
<dbReference type="RefSeq" id="WP_166260904.1">
    <property type="nucleotide sequence ID" value="NZ_JAAMOW010000010.1"/>
</dbReference>
<evidence type="ECO:0000313" key="3">
    <source>
        <dbReference type="Proteomes" id="UP000472676"/>
    </source>
</evidence>
<sequence>MNVLDAFLLTVVIVIAAKTVAWLLQWRSGNAGVVDAIWSWTLGGLAVVYALAGDAPAALRGLLAMMGGLWGLRLGSYIWRRNAGRPEDFRYRKFREAWGGRANVNMFWFFQFQNIFTLALSASAFLPVAYRDDLPSVPALVAALAIWLVSVGGESLADRQMKAFRADPANRGKVCRDGLWGWSRHPNYFFECVHWLAYVPLAIGAAWGGLSLVAPLVMAFLLMKLSGVPLLEAEMIRRKPGYADYVRTTSALLPLPARRSSTAVQD</sequence>